<organism evidence="5 6">
    <name type="scientific">Methylosinus sporium</name>
    <dbReference type="NCBI Taxonomy" id="428"/>
    <lineage>
        <taxon>Bacteria</taxon>
        <taxon>Pseudomonadati</taxon>
        <taxon>Pseudomonadota</taxon>
        <taxon>Alphaproteobacteria</taxon>
        <taxon>Hyphomicrobiales</taxon>
        <taxon>Methylocystaceae</taxon>
        <taxon>Methylosinus</taxon>
    </lineage>
</organism>
<dbReference type="SUPFAM" id="SSF51306">
    <property type="entry name" value="LexA/Signal peptidase"/>
    <property type="match status" value="1"/>
</dbReference>
<dbReference type="AlphaFoldDB" id="A0A549SHD6"/>
<evidence type="ECO:0000256" key="3">
    <source>
        <dbReference type="ARBA" id="ARBA00023163"/>
    </source>
</evidence>
<feature type="domain" description="Peptidase S24/S26A/S26B/S26C" evidence="4">
    <location>
        <begin position="11"/>
        <end position="96"/>
    </location>
</feature>
<protein>
    <submittedName>
        <fullName evidence="5">S24 family peptidase</fullName>
    </submittedName>
</protein>
<evidence type="ECO:0000313" key="5">
    <source>
        <dbReference type="EMBL" id="TRL29043.1"/>
    </source>
</evidence>
<accession>A0A549SHD6</accession>
<keyword evidence="1" id="KW-0805">Transcription regulation</keyword>
<evidence type="ECO:0000256" key="1">
    <source>
        <dbReference type="ARBA" id="ARBA00023015"/>
    </source>
</evidence>
<evidence type="ECO:0000256" key="2">
    <source>
        <dbReference type="ARBA" id="ARBA00023125"/>
    </source>
</evidence>
<keyword evidence="3" id="KW-0804">Transcription</keyword>
<comment type="caution">
    <text evidence="5">The sequence shown here is derived from an EMBL/GenBank/DDBJ whole genome shotgun (WGS) entry which is preliminary data.</text>
</comment>
<proteinExistence type="predicted"/>
<dbReference type="InterPro" id="IPR036286">
    <property type="entry name" value="LexA/Signal_pep-like_sf"/>
</dbReference>
<dbReference type="Proteomes" id="UP000316781">
    <property type="component" value="Unassembled WGS sequence"/>
</dbReference>
<dbReference type="CDD" id="cd06529">
    <property type="entry name" value="S24_LexA-like"/>
    <property type="match status" value="1"/>
</dbReference>
<dbReference type="Gene3D" id="2.10.109.10">
    <property type="entry name" value="Umud Fragment, subunit A"/>
    <property type="match status" value="1"/>
</dbReference>
<dbReference type="Pfam" id="PF00717">
    <property type="entry name" value="Peptidase_S24"/>
    <property type="match status" value="1"/>
</dbReference>
<reference evidence="5 6" key="1">
    <citation type="submission" date="2019-07" db="EMBL/GenBank/DDBJ databases">
        <title>Ln-dependent methylotrophs.</title>
        <authorList>
            <person name="Tani A."/>
        </authorList>
    </citation>
    <scope>NUCLEOTIDE SEQUENCE [LARGE SCALE GENOMIC DNA]</scope>
    <source>
        <strain evidence="5 6">SM89A</strain>
    </source>
</reference>
<gene>
    <name evidence="5" type="ORF">FM996_17845</name>
</gene>
<dbReference type="InterPro" id="IPR039418">
    <property type="entry name" value="LexA-like"/>
</dbReference>
<dbReference type="InterPro" id="IPR015927">
    <property type="entry name" value="Peptidase_S24_S26A/B/C"/>
</dbReference>
<name>A0A549SHD6_METSR</name>
<dbReference type="RefSeq" id="WP_142864139.1">
    <property type="nucleotide sequence ID" value="NZ_VJMF01000076.1"/>
</dbReference>
<dbReference type="EMBL" id="VJMF01000076">
    <property type="protein sequence ID" value="TRL29043.1"/>
    <property type="molecule type" value="Genomic_DNA"/>
</dbReference>
<dbReference type="PANTHER" id="PTHR40661">
    <property type="match status" value="1"/>
</dbReference>
<sequence>MGFNGKTRAATPDAAQLIRSTGFSMAPTIADRALIMVDRFSRDVVDGEIYVVSLGDEVRIKRVHKAISGKITLESDNDDKRLFPDEELSPADSMQLRVRGRAFWTEKEL</sequence>
<dbReference type="GO" id="GO:0003677">
    <property type="term" value="F:DNA binding"/>
    <property type="evidence" value="ECO:0007669"/>
    <property type="project" value="UniProtKB-KW"/>
</dbReference>
<evidence type="ECO:0000313" key="6">
    <source>
        <dbReference type="Proteomes" id="UP000316781"/>
    </source>
</evidence>
<dbReference type="PANTHER" id="PTHR40661:SF3">
    <property type="entry name" value="FELS-1 PROPHAGE TRANSCRIPTIONAL REGULATOR"/>
    <property type="match status" value="1"/>
</dbReference>
<keyword evidence="2" id="KW-0238">DNA-binding</keyword>
<evidence type="ECO:0000259" key="4">
    <source>
        <dbReference type="Pfam" id="PF00717"/>
    </source>
</evidence>